<keyword evidence="3" id="KW-1185">Reference proteome</keyword>
<dbReference type="GO" id="GO:0016787">
    <property type="term" value="F:hydrolase activity"/>
    <property type="evidence" value="ECO:0007669"/>
    <property type="project" value="InterPro"/>
</dbReference>
<reference evidence="2 3" key="1">
    <citation type="submission" date="2019-01" db="EMBL/GenBank/DDBJ databases">
        <title>Genomic insights into a novel species Rhodoferax sp.</title>
        <authorList>
            <person name="Jin L."/>
        </authorList>
    </citation>
    <scope>NUCLEOTIDE SEQUENCE [LARGE SCALE GENOMIC DNA]</scope>
    <source>
        <strain evidence="2 3">CHu59-6-5</strain>
    </source>
</reference>
<dbReference type="InterPro" id="IPR004843">
    <property type="entry name" value="Calcineurin-like_PHP"/>
</dbReference>
<proteinExistence type="predicted"/>
<evidence type="ECO:0000259" key="1">
    <source>
        <dbReference type="Pfam" id="PF00149"/>
    </source>
</evidence>
<feature type="domain" description="Calcineurin-like phosphoesterase" evidence="1">
    <location>
        <begin position="17"/>
        <end position="212"/>
    </location>
</feature>
<dbReference type="SUPFAM" id="SSF56300">
    <property type="entry name" value="Metallo-dependent phosphatases"/>
    <property type="match status" value="1"/>
</dbReference>
<accession>A0A515D7S4</accession>
<dbReference type="RefSeq" id="WP_142817637.1">
    <property type="nucleotide sequence ID" value="NZ_CP035503.1"/>
</dbReference>
<protein>
    <submittedName>
        <fullName evidence="2">Metallophosphoesterase</fullName>
    </submittedName>
</protein>
<organism evidence="2 3">
    <name type="scientific">Rhodoferax sediminis</name>
    <dbReference type="NCBI Taxonomy" id="2509614"/>
    <lineage>
        <taxon>Bacteria</taxon>
        <taxon>Pseudomonadati</taxon>
        <taxon>Pseudomonadota</taxon>
        <taxon>Betaproteobacteria</taxon>
        <taxon>Burkholderiales</taxon>
        <taxon>Comamonadaceae</taxon>
        <taxon>Rhodoferax</taxon>
    </lineage>
</organism>
<sequence length="252" mass="28219">MRDMEQFDRDHEKALRRLWFLGDVHAEFKYLARALLAAPEPPRWLVFLGDVDIDHQPFREILAPLHRSFPEVRVAFIHGNHDADTYEHWAMLHDCGAAIPLHGRVLEMDGVRVAGLGGVFQGRIWYPPAEPVFANKDQAMKKGPYPWRGGQRPSPKLHGAIYPDDVASLAAQDADILVTHEAPSCHPHGFAALDDLARALRVVRSFHGHHHDDRSEAYAPLRPALGFDPRGVAYCAIKNGLGQLIHPGEAGW</sequence>
<evidence type="ECO:0000313" key="2">
    <source>
        <dbReference type="EMBL" id="QDL36463.1"/>
    </source>
</evidence>
<dbReference type="OrthoDB" id="7831721at2"/>
<name>A0A515D7S4_9BURK</name>
<dbReference type="Proteomes" id="UP000316798">
    <property type="component" value="Chromosome"/>
</dbReference>
<evidence type="ECO:0000313" key="3">
    <source>
        <dbReference type="Proteomes" id="UP000316798"/>
    </source>
</evidence>
<dbReference type="KEGG" id="rhf:EUB48_03500"/>
<dbReference type="Pfam" id="PF00149">
    <property type="entry name" value="Metallophos"/>
    <property type="match status" value="1"/>
</dbReference>
<dbReference type="CDD" id="cd00838">
    <property type="entry name" value="MPP_superfamily"/>
    <property type="match status" value="1"/>
</dbReference>
<dbReference type="AlphaFoldDB" id="A0A515D7S4"/>
<gene>
    <name evidence="2" type="ORF">EUB48_03500</name>
</gene>
<dbReference type="InterPro" id="IPR029052">
    <property type="entry name" value="Metallo-depent_PP-like"/>
</dbReference>
<dbReference type="EMBL" id="CP035503">
    <property type="protein sequence ID" value="QDL36463.1"/>
    <property type="molecule type" value="Genomic_DNA"/>
</dbReference>
<dbReference type="Gene3D" id="3.60.21.10">
    <property type="match status" value="1"/>
</dbReference>